<dbReference type="InterPro" id="IPR046950">
    <property type="entry name" value="DNA-dir_Rpol_C_phage-type"/>
</dbReference>
<reference evidence="10" key="1">
    <citation type="submission" date="2019-08" db="EMBL/GenBank/DDBJ databases">
        <title>The improved chromosome-level genome for the pearl oyster Pinctada fucata martensii using PacBio sequencing and Hi-C.</title>
        <authorList>
            <person name="Zheng Z."/>
        </authorList>
    </citation>
    <scope>NUCLEOTIDE SEQUENCE</scope>
    <source>
        <strain evidence="10">ZZ-2019</strain>
        <tissue evidence="10">Adductor muscle</tissue>
    </source>
</reference>
<comment type="caution">
    <text evidence="10">The sequence shown here is derived from an EMBL/GenBank/DDBJ whole genome shotgun (WGS) entry which is preliminary data.</text>
</comment>
<dbReference type="InterPro" id="IPR037159">
    <property type="entry name" value="RNA_POL_N_sf"/>
</dbReference>
<dbReference type="EC" id="2.7.7.6" evidence="2"/>
<dbReference type="InterPro" id="IPR002092">
    <property type="entry name" value="DNA-dir_Rpol_phage-type"/>
</dbReference>
<feature type="domain" description="DNA-directed RNA polymerase N-terminal" evidence="9">
    <location>
        <begin position="595"/>
        <end position="906"/>
    </location>
</feature>
<proteinExistence type="inferred from homology"/>
<keyword evidence="4" id="KW-0808">Transferase</keyword>
<evidence type="ECO:0000256" key="3">
    <source>
        <dbReference type="ARBA" id="ARBA00022478"/>
    </source>
</evidence>
<dbReference type="Proteomes" id="UP001186944">
    <property type="component" value="Unassembled WGS sequence"/>
</dbReference>
<evidence type="ECO:0000259" key="9">
    <source>
        <dbReference type="SMART" id="SM01311"/>
    </source>
</evidence>
<evidence type="ECO:0000313" key="10">
    <source>
        <dbReference type="EMBL" id="KAK3105014.1"/>
    </source>
</evidence>
<dbReference type="PANTHER" id="PTHR10102">
    <property type="entry name" value="DNA-DIRECTED RNA POLYMERASE, MITOCHONDRIAL"/>
    <property type="match status" value="1"/>
</dbReference>
<sequence>MSTSPIAKPQSFLVVIMYRDEHLSQIAKPQSVLVVIMCGDDHQSNRYGRRHWVSRSYTSKLGKEIPYFYKPKVNQRRKNRNLQRQKKKAFNELSKGLEIYHQKLLEGKDPPIQNPGRLLSAAQEGVTHNSPSTSLDIDLSTAEQTNRVPVILDHNAFTEMISDKTFAKKLKQGFRLVSSVDSNGNKKNLTNKPSSIFLVEDEPHLIYTRTYDFDLSNDWVREKRRKDNSESESVINSLKERVKKDVNSESVINSLNKEDKSEAKCDSDISTHSENMEVLKHDTRNNGESVMLTRRTDEFSDYIEDIKVNSSVIEIDNAEVGAVGSTIQDADLIEHGTKSKLKGRSKVPMEKFSPATHGFGWINSKEDEMMEREEMMEKQEIDAMIGKKKGKKKQIDIMLAKNKGKMVERSRKDRVVGQVRKDITEEMILTDKQIEASQKRFNQDYLSFIQAHIAINQENVAMMGEVWQYMEAHNVKPNVQSFAGSLECLGRKNLPSKTPVQKLLKRMEEMGYEIDDILKDSVLVKDEEKFVIKAITQAIPTYKPKRDKKNVCYHGNQSPEQCPPLVQKLYQDSDLKVKNPYAHVMNSKNLMKAVQTQISREKGQYVKVKSVISSDKDMDFVEKNREKLNDLLNTWKVVLTGRLGSTIVSLERTQNASYGISLYPFLKILRPDELTHIMMEETEKYLGTSEFYSPPIRQLHTNLGRSVYNKVVNKQRAKDHTLEMVSAVYKEFVKECNKTDFTHSTHLELWESICLKKYGRPSIRERKIDWSNYLQQKIGRLLMDLILTNCTVDMWMFNPRKEETKMAPAFYKVFRFHGDMGYIAELKASPVLTKLMRYCQMDQLTFNTEDIPMVSPPLPWTSKDSGGNILLHTDLIRAKFSVDTQSDFLTTVPDHRYFASLDALNKVACCPWRLNTEMLDIMIDIFRNHGNDALGITPDVSTIPKVPEKKKNMTPKEKKELYKRQQEIKKMKAETYSLWCTDLYRLSIANMLRDEVFWFPHNMDFRSRIYPTSTYLNQQNEDMVRGLLRFANGKPLGENGLDWLKIHLVNLTGLKKRVTNAERLEFANEKMDEILDSAKNPLTGRLWWQSADEPWQTLAVCKEIAKAVESPDPTKFMSYLPTHQDGSCNGLQHYAAMGRDQSGAESVNLCPIEKPMDVYSDVMELVEETRQRDAEKGIEIAKILEGFVKRKVIKQTIMTTVYGVTFYGGKLQILRQLKDIPDFPQEHAKDASVYLAENTFKNLQKRFTATKEIQDWFTIISYMLSRYCQEPMTWTTPLNMPILQPYFSKKVPTQSFPNDQFLLNSMPQLGRRNADTPEISHPLKQKNGFPPNFVHSLDSSHMMLTALYCWRAGIGFTSIHDCFWTHACDVDTMNKICREQFVALHSQPILENLSEELLDILDREHPDLHMKKVSKANMIASIIRSVPRRGVY</sequence>
<evidence type="ECO:0000313" key="11">
    <source>
        <dbReference type="Proteomes" id="UP001186944"/>
    </source>
</evidence>
<comment type="similarity">
    <text evidence="1">Belongs to the phage and mitochondrial RNA polymerase family.</text>
</comment>
<dbReference type="PROSITE" id="PS00489">
    <property type="entry name" value="RNA_POL_PHAGE_2"/>
    <property type="match status" value="1"/>
</dbReference>
<evidence type="ECO:0000256" key="2">
    <source>
        <dbReference type="ARBA" id="ARBA00012418"/>
    </source>
</evidence>
<keyword evidence="3" id="KW-0240">DNA-directed RNA polymerase</keyword>
<dbReference type="InterPro" id="IPR043502">
    <property type="entry name" value="DNA/RNA_pol_sf"/>
</dbReference>
<evidence type="ECO:0000256" key="6">
    <source>
        <dbReference type="ARBA" id="ARBA00022946"/>
    </source>
</evidence>
<dbReference type="InterPro" id="IPR029262">
    <property type="entry name" value="RPOL_N"/>
</dbReference>
<evidence type="ECO:0000256" key="7">
    <source>
        <dbReference type="ARBA" id="ARBA00023163"/>
    </source>
</evidence>
<name>A0AA88YGE6_PINIB</name>
<accession>A0AA88YGE6</accession>
<evidence type="ECO:0000256" key="1">
    <source>
        <dbReference type="ARBA" id="ARBA00009493"/>
    </source>
</evidence>
<evidence type="ECO:0000256" key="5">
    <source>
        <dbReference type="ARBA" id="ARBA00022695"/>
    </source>
</evidence>
<comment type="catalytic activity">
    <reaction evidence="8">
        <text>RNA(n) + a ribonucleoside 5'-triphosphate = RNA(n+1) + diphosphate</text>
        <dbReference type="Rhea" id="RHEA:21248"/>
        <dbReference type="Rhea" id="RHEA-COMP:14527"/>
        <dbReference type="Rhea" id="RHEA-COMP:17342"/>
        <dbReference type="ChEBI" id="CHEBI:33019"/>
        <dbReference type="ChEBI" id="CHEBI:61557"/>
        <dbReference type="ChEBI" id="CHEBI:140395"/>
        <dbReference type="EC" id="2.7.7.6"/>
    </reaction>
</comment>
<dbReference type="Gene3D" id="1.10.287.280">
    <property type="match status" value="1"/>
</dbReference>
<dbReference type="SMART" id="SM01311">
    <property type="entry name" value="RPOL_N"/>
    <property type="match status" value="1"/>
</dbReference>
<dbReference type="Pfam" id="PF14700">
    <property type="entry name" value="RPOL_N"/>
    <property type="match status" value="1"/>
</dbReference>
<organism evidence="10 11">
    <name type="scientific">Pinctada imbricata</name>
    <name type="common">Atlantic pearl-oyster</name>
    <name type="synonym">Pinctada martensii</name>
    <dbReference type="NCBI Taxonomy" id="66713"/>
    <lineage>
        <taxon>Eukaryota</taxon>
        <taxon>Metazoa</taxon>
        <taxon>Spiralia</taxon>
        <taxon>Lophotrochozoa</taxon>
        <taxon>Mollusca</taxon>
        <taxon>Bivalvia</taxon>
        <taxon>Autobranchia</taxon>
        <taxon>Pteriomorphia</taxon>
        <taxon>Pterioida</taxon>
        <taxon>Pterioidea</taxon>
        <taxon>Pteriidae</taxon>
        <taxon>Pinctada</taxon>
    </lineage>
</organism>
<dbReference type="EMBL" id="VSWD01000004">
    <property type="protein sequence ID" value="KAK3105014.1"/>
    <property type="molecule type" value="Genomic_DNA"/>
</dbReference>
<dbReference type="Gene3D" id="1.10.1320.10">
    <property type="entry name" value="DNA-directed RNA polymerase, N-terminal domain"/>
    <property type="match status" value="1"/>
</dbReference>
<dbReference type="GO" id="GO:0006390">
    <property type="term" value="P:mitochondrial transcription"/>
    <property type="evidence" value="ECO:0007669"/>
    <property type="project" value="TreeGrafter"/>
</dbReference>
<evidence type="ECO:0000256" key="4">
    <source>
        <dbReference type="ARBA" id="ARBA00022679"/>
    </source>
</evidence>
<dbReference type="Pfam" id="PF00940">
    <property type="entry name" value="RNA_pol"/>
    <property type="match status" value="1"/>
</dbReference>
<dbReference type="Gene3D" id="1.10.150.20">
    <property type="entry name" value="5' to 3' exonuclease, C-terminal subdomain"/>
    <property type="match status" value="1"/>
</dbReference>
<dbReference type="GO" id="GO:0003899">
    <property type="term" value="F:DNA-directed RNA polymerase activity"/>
    <property type="evidence" value="ECO:0007669"/>
    <property type="project" value="UniProtKB-EC"/>
</dbReference>
<protein>
    <recommendedName>
        <fullName evidence="2">DNA-directed RNA polymerase</fullName>
        <ecNumber evidence="2">2.7.7.6</ecNumber>
    </recommendedName>
</protein>
<keyword evidence="6" id="KW-0809">Transit peptide</keyword>
<evidence type="ECO:0000256" key="8">
    <source>
        <dbReference type="ARBA" id="ARBA00048552"/>
    </source>
</evidence>
<dbReference type="PANTHER" id="PTHR10102:SF0">
    <property type="entry name" value="DNA-DIRECTED RNA POLYMERASE, MITOCHONDRIAL"/>
    <property type="match status" value="1"/>
</dbReference>
<gene>
    <name evidence="10" type="ORF">FSP39_015177</name>
</gene>
<dbReference type="SUPFAM" id="SSF56672">
    <property type="entry name" value="DNA/RNA polymerases"/>
    <property type="match status" value="1"/>
</dbReference>
<dbReference type="GO" id="GO:0034245">
    <property type="term" value="C:mitochondrial DNA-directed RNA polymerase complex"/>
    <property type="evidence" value="ECO:0007669"/>
    <property type="project" value="TreeGrafter"/>
</dbReference>
<keyword evidence="11" id="KW-1185">Reference proteome</keyword>
<keyword evidence="7" id="KW-0804">Transcription</keyword>
<dbReference type="GO" id="GO:0001018">
    <property type="term" value="F:mitochondrial promoter sequence-specific DNA binding"/>
    <property type="evidence" value="ECO:0007669"/>
    <property type="project" value="TreeGrafter"/>
</dbReference>
<keyword evidence="5" id="KW-0548">Nucleotidyltransferase</keyword>
<dbReference type="FunFam" id="1.10.287.280:FF:000001">
    <property type="entry name" value="DNA-directed RNA polymerase"/>
    <property type="match status" value="1"/>
</dbReference>